<dbReference type="AlphaFoldDB" id="A0A914CNX5"/>
<keyword evidence="1" id="KW-1185">Reference proteome</keyword>
<accession>A0A914CNX5</accession>
<sequence length="101" mass="11319">MIIFAQDTKGSIILDKIGQPFLIFEQVMDVNEGENKEQKIEPLTLYKGRCLNCTSIPNLFDAVCFECSDKRNVGICEVTNCNGGMKCCSCCCKEDKCTAYR</sequence>
<name>A0A914CNX5_9BILA</name>
<reference evidence="2 3" key="1">
    <citation type="submission" date="2022-11" db="UniProtKB">
        <authorList>
            <consortium name="WormBaseParasite"/>
        </authorList>
    </citation>
    <scope>IDENTIFICATION</scope>
</reference>
<protein>
    <submittedName>
        <fullName evidence="2 3">Uncharacterized protein</fullName>
    </submittedName>
</protein>
<dbReference type="Proteomes" id="UP000887540">
    <property type="component" value="Unplaced"/>
</dbReference>
<dbReference type="WBParaSite" id="ACRNAN_scaffold12676.g29683.t1">
    <property type="protein sequence ID" value="ACRNAN_scaffold12676.g29683.t1"/>
    <property type="gene ID" value="ACRNAN_scaffold12676.g29683"/>
</dbReference>
<dbReference type="WBParaSite" id="ACRNAN_Path_638.g2368.t1">
    <property type="protein sequence ID" value="ACRNAN_Path_638.g2368.t1"/>
    <property type="gene ID" value="ACRNAN_Path_638.g2368"/>
</dbReference>
<evidence type="ECO:0000313" key="3">
    <source>
        <dbReference type="WBParaSite" id="ACRNAN_scaffold12676.g29683.t1"/>
    </source>
</evidence>
<proteinExistence type="predicted"/>
<evidence type="ECO:0000313" key="2">
    <source>
        <dbReference type="WBParaSite" id="ACRNAN_Path_638.g2368.t1"/>
    </source>
</evidence>
<organism evidence="1 3">
    <name type="scientific">Acrobeloides nanus</name>
    <dbReference type="NCBI Taxonomy" id="290746"/>
    <lineage>
        <taxon>Eukaryota</taxon>
        <taxon>Metazoa</taxon>
        <taxon>Ecdysozoa</taxon>
        <taxon>Nematoda</taxon>
        <taxon>Chromadorea</taxon>
        <taxon>Rhabditida</taxon>
        <taxon>Tylenchina</taxon>
        <taxon>Cephalobomorpha</taxon>
        <taxon>Cephaloboidea</taxon>
        <taxon>Cephalobidae</taxon>
        <taxon>Acrobeloides</taxon>
    </lineage>
</organism>
<evidence type="ECO:0000313" key="1">
    <source>
        <dbReference type="Proteomes" id="UP000887540"/>
    </source>
</evidence>